<dbReference type="OrthoDB" id="9808254at2"/>
<keyword evidence="3" id="KW-1185">Reference proteome</keyword>
<evidence type="ECO:0000313" key="3">
    <source>
        <dbReference type="Proteomes" id="UP000242763"/>
    </source>
</evidence>
<proteinExistence type="predicted"/>
<evidence type="ECO:0000313" key="2">
    <source>
        <dbReference type="EMBL" id="SFI52850.1"/>
    </source>
</evidence>
<dbReference type="RefSeq" id="WP_091518679.1">
    <property type="nucleotide sequence ID" value="NZ_FORF01000003.1"/>
</dbReference>
<reference evidence="3" key="1">
    <citation type="submission" date="2016-10" db="EMBL/GenBank/DDBJ databases">
        <authorList>
            <person name="Varghese N."/>
            <person name="Submissions S."/>
        </authorList>
    </citation>
    <scope>NUCLEOTIDE SEQUENCE [LARGE SCALE GENOMIC DNA]</scope>
    <source>
        <strain evidence="3">DSM 21857</strain>
    </source>
</reference>
<dbReference type="InterPro" id="IPR010634">
    <property type="entry name" value="DUF1223"/>
</dbReference>
<dbReference type="PANTHER" id="PTHR36057">
    <property type="match status" value="1"/>
</dbReference>
<gene>
    <name evidence="2" type="ORF">SAMN03080618_00706</name>
</gene>
<name>A0A1I3IY77_9HYPH</name>
<feature type="signal peptide" evidence="1">
    <location>
        <begin position="1"/>
        <end position="31"/>
    </location>
</feature>
<protein>
    <recommendedName>
        <fullName evidence="4">DUF1223 domain-containing protein</fullName>
    </recommendedName>
</protein>
<evidence type="ECO:0008006" key="4">
    <source>
        <dbReference type="Google" id="ProtNLM"/>
    </source>
</evidence>
<sequence length="263" mass="28937">MGRKTDRDEALHLTCLSLTAAAFLVSLPAAAGAGAKESHTRPRAVVELFTSQGCTSCPPADEMLREMAERDDVVALAYHVTYWDYLGWRDTLATVDNTARQQDYSRAFGERSVYTPQAIINGRQQMNGAKRNHIEASISQLDNAQDGLSVPVRLSYDDGALTIQTEAYPHPVDQVQIVLVYFNPTTRVEITRGRDNGRQFTYVNSVSRFHTVGMWSGERTRLEIPLSEITRKGAGGCAVLLQEMREGGLPGAILGAAILEPPR</sequence>
<dbReference type="STRING" id="1121003.SAMN03080618_00706"/>
<organism evidence="2 3">
    <name type="scientific">Aquamicrobium aerolatum DSM 21857</name>
    <dbReference type="NCBI Taxonomy" id="1121003"/>
    <lineage>
        <taxon>Bacteria</taxon>
        <taxon>Pseudomonadati</taxon>
        <taxon>Pseudomonadota</taxon>
        <taxon>Alphaproteobacteria</taxon>
        <taxon>Hyphomicrobiales</taxon>
        <taxon>Phyllobacteriaceae</taxon>
        <taxon>Aerobium</taxon>
    </lineage>
</organism>
<dbReference type="PANTHER" id="PTHR36057:SF1">
    <property type="entry name" value="LIPOPROTEIN LIPID ATTACHMENT SITE-LIKE PROTEIN, PUTATIVE (DUF1223)-RELATED"/>
    <property type="match status" value="1"/>
</dbReference>
<feature type="chain" id="PRO_5017190055" description="DUF1223 domain-containing protein" evidence="1">
    <location>
        <begin position="32"/>
        <end position="263"/>
    </location>
</feature>
<accession>A0A1I3IY77</accession>
<dbReference type="Proteomes" id="UP000242763">
    <property type="component" value="Unassembled WGS sequence"/>
</dbReference>
<dbReference type="EMBL" id="FORF01000003">
    <property type="protein sequence ID" value="SFI52850.1"/>
    <property type="molecule type" value="Genomic_DNA"/>
</dbReference>
<evidence type="ECO:0000256" key="1">
    <source>
        <dbReference type="SAM" id="SignalP"/>
    </source>
</evidence>
<dbReference type="InterPro" id="IPR036249">
    <property type="entry name" value="Thioredoxin-like_sf"/>
</dbReference>
<keyword evidence="1" id="KW-0732">Signal</keyword>
<dbReference type="AlphaFoldDB" id="A0A1I3IY77"/>
<dbReference type="Pfam" id="PF06764">
    <property type="entry name" value="DUF1223"/>
    <property type="match status" value="1"/>
</dbReference>
<dbReference type="SUPFAM" id="SSF52833">
    <property type="entry name" value="Thioredoxin-like"/>
    <property type="match status" value="1"/>
</dbReference>